<evidence type="ECO:0000256" key="1">
    <source>
        <dbReference type="SAM" id="MobiDB-lite"/>
    </source>
</evidence>
<gene>
    <name evidence="2" type="primary">g6626</name>
    <name evidence="2" type="ORF">EsDP_00006626</name>
</gene>
<keyword evidence="3" id="KW-1185">Reference proteome</keyword>
<name>A0ABQ0CY77_9HYPO</name>
<proteinExistence type="predicted"/>
<evidence type="ECO:0000313" key="3">
    <source>
        <dbReference type="Proteomes" id="UP001562357"/>
    </source>
</evidence>
<feature type="compositionally biased region" description="Polar residues" evidence="1">
    <location>
        <begin position="231"/>
        <end position="246"/>
    </location>
</feature>
<dbReference type="Proteomes" id="UP001562357">
    <property type="component" value="Unassembled WGS sequence"/>
</dbReference>
<feature type="region of interest" description="Disordered" evidence="1">
    <location>
        <begin position="305"/>
        <end position="362"/>
    </location>
</feature>
<dbReference type="EMBL" id="BAAFGZ010000408">
    <property type="protein sequence ID" value="GAB0138391.1"/>
    <property type="molecule type" value="Genomic_DNA"/>
</dbReference>
<comment type="caution">
    <text evidence="2">The sequence shown here is derived from an EMBL/GenBank/DDBJ whole genome shotgun (WGS) entry which is preliminary data.</text>
</comment>
<reference evidence="3" key="1">
    <citation type="submission" date="2024-06" db="EMBL/GenBank/DDBJ databases">
        <title>Draft Genome Sequences of Epichloe bromicola Strains Isolated from Elymus ciliaris.</title>
        <authorList>
            <consortium name="Epichloe bromicola genome sequencing consortium"/>
            <person name="Miura A."/>
            <person name="Imano S."/>
            <person name="Ashida A."/>
            <person name="Sato I."/>
            <person name="Chiba S."/>
            <person name="Tanaka A."/>
            <person name="Camagna M."/>
            <person name="Takemoto D."/>
        </authorList>
    </citation>
    <scope>NUCLEOTIDE SEQUENCE [LARGE SCALE GENOMIC DNA]</scope>
    <source>
        <strain evidence="3">DP</strain>
    </source>
</reference>
<feature type="region of interest" description="Disordered" evidence="1">
    <location>
        <begin position="230"/>
        <end position="253"/>
    </location>
</feature>
<protein>
    <submittedName>
        <fullName evidence="2">Uncharacterized protein</fullName>
    </submittedName>
</protein>
<accession>A0ABQ0CY77</accession>
<organism evidence="2 3">
    <name type="scientific">Epichloe bromicola</name>
    <dbReference type="NCBI Taxonomy" id="79588"/>
    <lineage>
        <taxon>Eukaryota</taxon>
        <taxon>Fungi</taxon>
        <taxon>Dikarya</taxon>
        <taxon>Ascomycota</taxon>
        <taxon>Pezizomycotina</taxon>
        <taxon>Sordariomycetes</taxon>
        <taxon>Hypocreomycetidae</taxon>
        <taxon>Hypocreales</taxon>
        <taxon>Clavicipitaceae</taxon>
        <taxon>Epichloe</taxon>
    </lineage>
</organism>
<feature type="region of interest" description="Disordered" evidence="1">
    <location>
        <begin position="1"/>
        <end position="157"/>
    </location>
</feature>
<evidence type="ECO:0000313" key="2">
    <source>
        <dbReference type="EMBL" id="GAB0138391.1"/>
    </source>
</evidence>
<sequence length="362" mass="38626">MASFARSFKPPPALLSPRRRPGMASRTLSTSSELSLTPNTVTAHQTDYFVDRPVTSAPNTPLSPTTVGPVLEEGSQSTAGSPEVAANSAKTSNSDPIAIQLPKLRKLSSGPACTPPEPLSARGDLPGGYFPLHEDPKGRVQRPHPFASESAHLRHSRASDSMTMQAERARHPHVAMPASLTHSSTPVSSYIASGFHDAPQPLGKYYPSNYEHQHPQHDANHLRLAPVADLATSSAKSDSHVPQSRPESSRIENPQMEMRRKMRQYQRDMIAQATMVLGASTRTASPGVYLNGLPIEDIGLSKSTSLKPLSPRLHPLGSPGPVTPMELEASASSYVDLGMKSPPPPSRIGHTPPGVGVDANSA</sequence>
<feature type="compositionally biased region" description="Low complexity" evidence="1">
    <location>
        <begin position="25"/>
        <end position="37"/>
    </location>
</feature>
<feature type="compositionally biased region" description="Polar residues" evidence="1">
    <location>
        <begin position="56"/>
        <end position="66"/>
    </location>
</feature>